<comment type="caution">
    <text evidence="1">The sequence shown here is derived from an EMBL/GenBank/DDBJ whole genome shotgun (WGS) entry which is preliminary data.</text>
</comment>
<dbReference type="InterPro" id="IPR014710">
    <property type="entry name" value="RmlC-like_jellyroll"/>
</dbReference>
<sequence>MYKDAFEEVSLLHFKAHAEMAINASGGAELLVLQGSLEEQENTLVKNSWLRVPINSIVNAKAGSEGAKVWLKTGHLTDVDKQISRLANP</sequence>
<dbReference type="SUPFAM" id="SSF51182">
    <property type="entry name" value="RmlC-like cupins"/>
    <property type="match status" value="1"/>
</dbReference>
<gene>
    <name evidence="1" type="ORF">LCGC14_2063970</name>
</gene>
<organism evidence="1">
    <name type="scientific">marine sediment metagenome</name>
    <dbReference type="NCBI Taxonomy" id="412755"/>
    <lineage>
        <taxon>unclassified sequences</taxon>
        <taxon>metagenomes</taxon>
        <taxon>ecological metagenomes</taxon>
    </lineage>
</organism>
<dbReference type="InterPro" id="IPR011051">
    <property type="entry name" value="RmlC_Cupin_sf"/>
</dbReference>
<reference evidence="1" key="1">
    <citation type="journal article" date="2015" name="Nature">
        <title>Complex archaea that bridge the gap between prokaryotes and eukaryotes.</title>
        <authorList>
            <person name="Spang A."/>
            <person name="Saw J.H."/>
            <person name="Jorgensen S.L."/>
            <person name="Zaremba-Niedzwiedzka K."/>
            <person name="Martijn J."/>
            <person name="Lind A.E."/>
            <person name="van Eijk R."/>
            <person name="Schleper C."/>
            <person name="Guy L."/>
            <person name="Ettema T.J."/>
        </authorList>
    </citation>
    <scope>NUCLEOTIDE SEQUENCE</scope>
</reference>
<protein>
    <submittedName>
        <fullName evidence="1">Uncharacterized protein</fullName>
    </submittedName>
</protein>
<evidence type="ECO:0000313" key="1">
    <source>
        <dbReference type="EMBL" id="KKL74529.1"/>
    </source>
</evidence>
<accession>A0A0F9EKG5</accession>
<name>A0A0F9EKG5_9ZZZZ</name>
<proteinExistence type="predicted"/>
<dbReference type="EMBL" id="LAZR01024621">
    <property type="protein sequence ID" value="KKL74529.1"/>
    <property type="molecule type" value="Genomic_DNA"/>
</dbReference>
<dbReference type="Gene3D" id="2.60.120.10">
    <property type="entry name" value="Jelly Rolls"/>
    <property type="match status" value="1"/>
</dbReference>
<dbReference type="AlphaFoldDB" id="A0A0F9EKG5"/>